<keyword evidence="2" id="KW-1185">Reference proteome</keyword>
<accession>A0A7W9ZEX7</accession>
<name>A0A7W9ZEX7_NOVIT</name>
<dbReference type="EMBL" id="JACIIX010000001">
    <property type="protein sequence ID" value="MBB6209009.1"/>
    <property type="molecule type" value="Genomic_DNA"/>
</dbReference>
<sequence>MSDAIRRHMEAVSLKALAVDDSGSVQVLRTIGPLTFSFTSLDLPWACRFHEAEGQASLVVAAPLVPLPSDNPQRKLALLQVIEAACAAGLPISLRSDGWAVYGERFSLETPVTPEKLITILGTHMLALEPWLALLRVIAGTKKG</sequence>
<dbReference type="AlphaFoldDB" id="A0A7W9ZEX7"/>
<dbReference type="RefSeq" id="WP_184260749.1">
    <property type="nucleotide sequence ID" value="NZ_JACIIX010000001.1"/>
</dbReference>
<proteinExistence type="predicted"/>
<evidence type="ECO:0000313" key="2">
    <source>
        <dbReference type="Proteomes" id="UP000544872"/>
    </source>
</evidence>
<evidence type="ECO:0000313" key="1">
    <source>
        <dbReference type="EMBL" id="MBB6209009.1"/>
    </source>
</evidence>
<protein>
    <submittedName>
        <fullName evidence="1">Uncharacterized protein</fullName>
    </submittedName>
</protein>
<gene>
    <name evidence="1" type="ORF">FHS48_000390</name>
</gene>
<reference evidence="1 2" key="1">
    <citation type="submission" date="2020-08" db="EMBL/GenBank/DDBJ databases">
        <title>Genomic Encyclopedia of Type Strains, Phase IV (KMG-IV): sequencing the most valuable type-strain genomes for metagenomic binning, comparative biology and taxonomic classification.</title>
        <authorList>
            <person name="Goeker M."/>
        </authorList>
    </citation>
    <scope>NUCLEOTIDE SEQUENCE [LARGE SCALE GENOMIC DNA]</scope>
    <source>
        <strain evidence="1 2">DSM 11590</strain>
    </source>
</reference>
<organism evidence="1 2">
    <name type="scientific">Novispirillum itersonii</name>
    <name type="common">Aquaspirillum itersonii</name>
    <dbReference type="NCBI Taxonomy" id="189"/>
    <lineage>
        <taxon>Bacteria</taxon>
        <taxon>Pseudomonadati</taxon>
        <taxon>Pseudomonadota</taxon>
        <taxon>Alphaproteobacteria</taxon>
        <taxon>Rhodospirillales</taxon>
        <taxon>Novispirillaceae</taxon>
        <taxon>Novispirillum</taxon>
    </lineage>
</organism>
<dbReference type="Proteomes" id="UP000544872">
    <property type="component" value="Unassembled WGS sequence"/>
</dbReference>
<comment type="caution">
    <text evidence="1">The sequence shown here is derived from an EMBL/GenBank/DDBJ whole genome shotgun (WGS) entry which is preliminary data.</text>
</comment>